<organism evidence="2">
    <name type="scientific">Serratia fonticola</name>
    <dbReference type="NCBI Taxonomy" id="47917"/>
    <lineage>
        <taxon>Bacteria</taxon>
        <taxon>Pseudomonadati</taxon>
        <taxon>Pseudomonadota</taxon>
        <taxon>Gammaproteobacteria</taxon>
        <taxon>Enterobacterales</taxon>
        <taxon>Yersiniaceae</taxon>
        <taxon>Serratia</taxon>
    </lineage>
</organism>
<accession>A0A0F7D2D5</accession>
<dbReference type="Proteomes" id="UP000270487">
    <property type="component" value="Chromosome"/>
</dbReference>
<evidence type="ECO:0000313" key="3">
    <source>
        <dbReference type="Proteomes" id="UP000270487"/>
    </source>
</evidence>
<evidence type="ECO:0000313" key="2">
    <source>
        <dbReference type="EMBL" id="VTR52677.1"/>
    </source>
</evidence>
<dbReference type="EMBL" id="CABEEZ010000126">
    <property type="protein sequence ID" value="VTR52677.1"/>
    <property type="molecule type" value="Genomic_DNA"/>
</dbReference>
<name>A0A0F7D2D5_SERFO</name>
<gene>
    <name evidence="2" type="ORF">NCTC12965_06417</name>
    <name evidence="1" type="ORF">NCTC13193_01788</name>
</gene>
<dbReference type="GeneID" id="30321738"/>
<protein>
    <submittedName>
        <fullName evidence="2">Uncharacterized protein</fullName>
    </submittedName>
</protein>
<dbReference type="EMBL" id="LR134492">
    <property type="protein sequence ID" value="VEI66887.1"/>
    <property type="molecule type" value="Genomic_DNA"/>
</dbReference>
<dbReference type="RefSeq" id="WP_024485358.1">
    <property type="nucleotide sequence ID" value="NZ_CAMFLQ010000001.1"/>
</dbReference>
<evidence type="ECO:0000313" key="1">
    <source>
        <dbReference type="EMBL" id="VEI66887.1"/>
    </source>
</evidence>
<dbReference type="KEGG" id="sfw:WN53_16310"/>
<sequence>MKKRTPTHRMSEDEFINSATSHTLIVPAPAAVAEKPQGRKRVYKALSVSLTDNHVEMIDEVIGHAARNGIVRITRSDVIKLAIDTLADKSEAQLLALLKKI</sequence>
<reference evidence="2" key="1">
    <citation type="submission" date="2019-05" db="EMBL/GenBank/DDBJ databases">
        <authorList>
            <consortium name="Pathogen Informatics"/>
        </authorList>
    </citation>
    <scope>NUCLEOTIDE SEQUENCE [LARGE SCALE GENOMIC DNA]</scope>
    <source>
        <strain evidence="2">NCTC12965</strain>
        <strain evidence="1 3">NCTC13193</strain>
    </source>
</reference>
<proteinExistence type="predicted"/>
<dbReference type="AlphaFoldDB" id="A0A0F7D2D5"/>